<evidence type="ECO:0000256" key="1">
    <source>
        <dbReference type="SAM" id="MobiDB-lite"/>
    </source>
</evidence>
<organism evidence="2 3">
    <name type="scientific">Neonectria magnoliae</name>
    <dbReference type="NCBI Taxonomy" id="2732573"/>
    <lineage>
        <taxon>Eukaryota</taxon>
        <taxon>Fungi</taxon>
        <taxon>Dikarya</taxon>
        <taxon>Ascomycota</taxon>
        <taxon>Pezizomycotina</taxon>
        <taxon>Sordariomycetes</taxon>
        <taxon>Hypocreomycetidae</taxon>
        <taxon>Hypocreales</taxon>
        <taxon>Nectriaceae</taxon>
        <taxon>Neonectria</taxon>
    </lineage>
</organism>
<feature type="compositionally biased region" description="Basic and acidic residues" evidence="1">
    <location>
        <begin position="1"/>
        <end position="19"/>
    </location>
</feature>
<evidence type="ECO:0000313" key="2">
    <source>
        <dbReference type="EMBL" id="KAK7426542.1"/>
    </source>
</evidence>
<reference evidence="2 3" key="1">
    <citation type="journal article" date="2025" name="Microbiol. Resour. Announc.">
        <title>Draft genome sequences for Neonectria magnoliae and Neonectria punicea, canker pathogens of Liriodendron tulipifera and Acer saccharum in West Virginia.</title>
        <authorList>
            <person name="Petronek H.M."/>
            <person name="Kasson M.T."/>
            <person name="Metheny A.M."/>
            <person name="Stauder C.M."/>
            <person name="Lovett B."/>
            <person name="Lynch S.C."/>
            <person name="Garnas J.R."/>
            <person name="Kasson L.R."/>
            <person name="Stajich J.E."/>
        </authorList>
    </citation>
    <scope>NUCLEOTIDE SEQUENCE [LARGE SCALE GENOMIC DNA]</scope>
    <source>
        <strain evidence="2 3">NRRL 64651</strain>
    </source>
</reference>
<dbReference type="Gene3D" id="3.40.50.1580">
    <property type="entry name" value="Nucleoside phosphorylase domain"/>
    <property type="match status" value="1"/>
</dbReference>
<protein>
    <submittedName>
        <fullName evidence="2">Uncharacterized protein</fullName>
    </submittedName>
</protein>
<feature type="region of interest" description="Disordered" evidence="1">
    <location>
        <begin position="1"/>
        <end position="50"/>
    </location>
</feature>
<dbReference type="InterPro" id="IPR035994">
    <property type="entry name" value="Nucleoside_phosphorylase_sf"/>
</dbReference>
<gene>
    <name evidence="2" type="ORF">QQZ08_007001</name>
</gene>
<dbReference type="PANTHER" id="PTHR46082:SF11">
    <property type="entry name" value="AAA+ ATPASE DOMAIN-CONTAINING PROTEIN-RELATED"/>
    <property type="match status" value="1"/>
</dbReference>
<dbReference type="EMBL" id="JAZAVK010000065">
    <property type="protein sequence ID" value="KAK7426542.1"/>
    <property type="molecule type" value="Genomic_DNA"/>
</dbReference>
<evidence type="ECO:0000313" key="3">
    <source>
        <dbReference type="Proteomes" id="UP001498421"/>
    </source>
</evidence>
<dbReference type="PANTHER" id="PTHR46082">
    <property type="entry name" value="ATP/GTP-BINDING PROTEIN-RELATED"/>
    <property type="match status" value="1"/>
</dbReference>
<comment type="caution">
    <text evidence="2">The sequence shown here is derived from an EMBL/GenBank/DDBJ whole genome shotgun (WGS) entry which is preliminary data.</text>
</comment>
<feature type="compositionally biased region" description="Basic and acidic residues" evidence="1">
    <location>
        <begin position="33"/>
        <end position="50"/>
    </location>
</feature>
<sequence>MPFDRHLAEMDGRPWHEDQAETSSPHPPKRQKTFHDDLGDGVHEPRNGSLTSHDRYTIAWICALHIEMAAVRAMLDEVYEDLFGLRNDSNAYTVGSIEHHNIVIA</sequence>
<dbReference type="Proteomes" id="UP001498421">
    <property type="component" value="Unassembled WGS sequence"/>
</dbReference>
<name>A0ABR1I0N9_9HYPO</name>
<accession>A0ABR1I0N9</accession>
<dbReference type="InterPro" id="IPR053137">
    <property type="entry name" value="NLR-like"/>
</dbReference>
<proteinExistence type="predicted"/>
<keyword evidence="3" id="KW-1185">Reference proteome</keyword>